<dbReference type="Pfam" id="PF03816">
    <property type="entry name" value="LytR_cpsA_psr"/>
    <property type="match status" value="1"/>
</dbReference>
<accession>A0ABW8T6R1</accession>
<dbReference type="EMBL" id="JBJHZZ010000005">
    <property type="protein sequence ID" value="MFL0247325.1"/>
    <property type="molecule type" value="Genomic_DNA"/>
</dbReference>
<evidence type="ECO:0000259" key="3">
    <source>
        <dbReference type="Pfam" id="PF03816"/>
    </source>
</evidence>
<dbReference type="InterPro" id="IPR050922">
    <property type="entry name" value="LytR/CpsA/Psr_CW_biosynth"/>
</dbReference>
<gene>
    <name evidence="4" type="ORF">ACJDUG_10100</name>
</gene>
<name>A0ABW8T6R1_9CLOT</name>
<proteinExistence type="inferred from homology"/>
<dbReference type="InterPro" id="IPR004474">
    <property type="entry name" value="LytR_CpsA_psr"/>
</dbReference>
<keyword evidence="2" id="KW-0812">Transmembrane</keyword>
<keyword evidence="2" id="KW-0472">Membrane</keyword>
<dbReference type="RefSeq" id="WP_406769778.1">
    <property type="nucleotide sequence ID" value="NZ_JBJHZZ010000005.1"/>
</dbReference>
<dbReference type="PANTHER" id="PTHR33392:SF6">
    <property type="entry name" value="POLYISOPRENYL-TEICHOIC ACID--PEPTIDOGLYCAN TEICHOIC ACID TRANSFERASE TAGU"/>
    <property type="match status" value="1"/>
</dbReference>
<dbReference type="PANTHER" id="PTHR33392">
    <property type="entry name" value="POLYISOPRENYL-TEICHOIC ACID--PEPTIDOGLYCAN TEICHOIC ACID TRANSFERASE TAGU"/>
    <property type="match status" value="1"/>
</dbReference>
<feature type="domain" description="Cell envelope-related transcriptional attenuator" evidence="3">
    <location>
        <begin position="97"/>
        <end position="254"/>
    </location>
</feature>
<dbReference type="Gene3D" id="3.40.630.190">
    <property type="entry name" value="LCP protein"/>
    <property type="match status" value="1"/>
</dbReference>
<feature type="transmembrane region" description="Helical" evidence="2">
    <location>
        <begin position="21"/>
        <end position="44"/>
    </location>
</feature>
<comment type="similarity">
    <text evidence="1">Belongs to the LytR/CpsA/Psr (LCP) family.</text>
</comment>
<organism evidence="4 5">
    <name type="scientific">Candidatus Clostridium stratigraminis</name>
    <dbReference type="NCBI Taxonomy" id="3381661"/>
    <lineage>
        <taxon>Bacteria</taxon>
        <taxon>Bacillati</taxon>
        <taxon>Bacillota</taxon>
        <taxon>Clostridia</taxon>
        <taxon>Eubacteriales</taxon>
        <taxon>Clostridiaceae</taxon>
        <taxon>Clostridium</taxon>
    </lineage>
</organism>
<evidence type="ECO:0000313" key="4">
    <source>
        <dbReference type="EMBL" id="MFL0247325.1"/>
    </source>
</evidence>
<dbReference type="NCBIfam" id="TIGR00350">
    <property type="entry name" value="lytR_cpsA_psr"/>
    <property type="match status" value="1"/>
</dbReference>
<keyword evidence="5" id="KW-1185">Reference proteome</keyword>
<keyword evidence="2" id="KW-1133">Transmembrane helix</keyword>
<reference evidence="4 5" key="1">
    <citation type="submission" date="2024-11" db="EMBL/GenBank/DDBJ databases">
        <authorList>
            <person name="Heng Y.C."/>
            <person name="Lim A.C.H."/>
            <person name="Lee J.K.Y."/>
            <person name="Kittelmann S."/>
        </authorList>
    </citation>
    <scope>NUCLEOTIDE SEQUENCE [LARGE SCALE GENOMIC DNA]</scope>
    <source>
        <strain evidence="4 5">WILCCON 0185</strain>
    </source>
</reference>
<evidence type="ECO:0000256" key="1">
    <source>
        <dbReference type="ARBA" id="ARBA00006068"/>
    </source>
</evidence>
<evidence type="ECO:0000313" key="5">
    <source>
        <dbReference type="Proteomes" id="UP001623591"/>
    </source>
</evidence>
<protein>
    <submittedName>
        <fullName evidence="4">LCP family protein</fullName>
    </submittedName>
</protein>
<comment type="caution">
    <text evidence="4">The sequence shown here is derived from an EMBL/GenBank/DDBJ whole genome shotgun (WGS) entry which is preliminary data.</text>
</comment>
<dbReference type="Proteomes" id="UP001623591">
    <property type="component" value="Unassembled WGS sequence"/>
</dbReference>
<sequence length="343" mass="38173">MGQNNQSKRKVAKKPKKHKKLKIFLWVLLFLILLIGGVAGGYVLSQLGKIQNTNISQSNEDLGIDQSTIDKISTAGDDVINVALFGVDRRNKGENGNSDAIMVASIDTKNKKIKLSSIMRDSYVNVDGLGMTKINAAYQKGGPQLAIKTINQNFKLNIKDYFTVDFFSLEKIIDALGGVQINVKPAEVENINQSVTEVSNIEKETPKLVSHSGLQTLTGRQAVAYARIRYVGNNDFERTDRQRTVLTLLFQKIQNGGLANYSKTVNTIIPYTETSMSTMDILSLGTKVLTSGTHSLDQQRFPVDGYWSDYVYNGVDYLKIDLNATSDQLFNFIYKDIKPTPKK</sequence>
<evidence type="ECO:0000256" key="2">
    <source>
        <dbReference type="SAM" id="Phobius"/>
    </source>
</evidence>